<comment type="function">
    <text evidence="1">DNA-dependent RNA polymerase catalyzes the transcription of DNA into RNA using the four ribonucleoside triphosphates as substrates.</text>
</comment>
<feature type="transmembrane region" description="Helical" evidence="16">
    <location>
        <begin position="737"/>
        <end position="759"/>
    </location>
</feature>
<dbReference type="Gene3D" id="2.30.150.10">
    <property type="entry name" value="DNA-directed RNA polymerase, beta subunit, external 1 domain"/>
    <property type="match status" value="1"/>
</dbReference>
<comment type="similarity">
    <text evidence="3 14">Belongs to the RNA polymerase beta chain family.</text>
</comment>
<dbReference type="InterPro" id="IPR007645">
    <property type="entry name" value="RNA_pol_Rpb2_3"/>
</dbReference>
<protein>
    <recommendedName>
        <fullName evidence="4">DNA-directed RNA polymerase</fullName>
        <ecNumber evidence="4">2.7.7.6</ecNumber>
    </recommendedName>
    <alternativeName>
        <fullName evidence="12">PEP</fullName>
    </alternativeName>
</protein>
<keyword evidence="16" id="KW-1133">Transmembrane helix</keyword>
<dbReference type="Gene3D" id="2.40.50.100">
    <property type="match status" value="1"/>
</dbReference>
<feature type="compositionally biased region" description="Basic and acidic residues" evidence="15">
    <location>
        <begin position="548"/>
        <end position="561"/>
    </location>
</feature>
<keyword evidence="16" id="KW-0472">Membrane</keyword>
<evidence type="ECO:0000256" key="13">
    <source>
        <dbReference type="ARBA" id="ARBA00048552"/>
    </source>
</evidence>
<keyword evidence="8" id="KW-0808">Transferase</keyword>
<evidence type="ECO:0000256" key="2">
    <source>
        <dbReference type="ARBA" id="ARBA00004229"/>
    </source>
</evidence>
<feature type="domain" description="RNA polymerase Rpb2" evidence="17">
    <location>
        <begin position="359"/>
        <end position="449"/>
    </location>
</feature>
<evidence type="ECO:0000256" key="15">
    <source>
        <dbReference type="SAM" id="MobiDB-lite"/>
    </source>
</evidence>
<dbReference type="GO" id="GO:0009507">
    <property type="term" value="C:chloroplast"/>
    <property type="evidence" value="ECO:0007669"/>
    <property type="project" value="UniProtKB-SubCell"/>
</dbReference>
<dbReference type="PANTHER" id="PTHR20856">
    <property type="entry name" value="DNA-DIRECTED RNA POLYMERASE I SUBUNIT 2"/>
    <property type="match status" value="1"/>
</dbReference>
<dbReference type="InterPro" id="IPR015712">
    <property type="entry name" value="DNA-dir_RNA_pol_su2"/>
</dbReference>
<dbReference type="Gene3D" id="3.90.1110.10">
    <property type="entry name" value="RNA polymerase Rpb2, domain 2"/>
    <property type="match status" value="1"/>
</dbReference>
<feature type="region of interest" description="Disordered" evidence="15">
    <location>
        <begin position="536"/>
        <end position="561"/>
    </location>
</feature>
<dbReference type="SUPFAM" id="SSF64484">
    <property type="entry name" value="beta and beta-prime subunits of DNA dependent RNA-polymerase"/>
    <property type="match status" value="1"/>
</dbReference>
<name>A0A2U8GII6_PEDDU</name>
<keyword evidence="9" id="KW-0548">Nucleotidyltransferase</keyword>
<evidence type="ECO:0000259" key="17">
    <source>
        <dbReference type="Pfam" id="PF04561"/>
    </source>
</evidence>
<keyword evidence="6 19" id="KW-0150">Chloroplast</keyword>
<evidence type="ECO:0000256" key="12">
    <source>
        <dbReference type="ARBA" id="ARBA00032782"/>
    </source>
</evidence>
<evidence type="ECO:0000256" key="10">
    <source>
        <dbReference type="ARBA" id="ARBA00023163"/>
    </source>
</evidence>
<evidence type="ECO:0000259" key="18">
    <source>
        <dbReference type="Pfam" id="PF04565"/>
    </source>
</evidence>
<evidence type="ECO:0000256" key="3">
    <source>
        <dbReference type="ARBA" id="ARBA00006835"/>
    </source>
</evidence>
<geneLocation type="chloroplast" evidence="19"/>
<evidence type="ECO:0000313" key="19">
    <source>
        <dbReference type="EMBL" id="AWI68492.1"/>
    </source>
</evidence>
<evidence type="ECO:0000256" key="7">
    <source>
        <dbReference type="ARBA" id="ARBA00022640"/>
    </source>
</evidence>
<dbReference type="Pfam" id="PF04565">
    <property type="entry name" value="RNA_pol_Rpb2_3"/>
    <property type="match status" value="1"/>
</dbReference>
<organism evidence="19">
    <name type="scientific">Pediastrum duplex</name>
    <name type="common">Green alga</name>
    <dbReference type="NCBI Taxonomy" id="3105"/>
    <lineage>
        <taxon>Eukaryota</taxon>
        <taxon>Viridiplantae</taxon>
        <taxon>Chlorophyta</taxon>
        <taxon>core chlorophytes</taxon>
        <taxon>Chlorophyceae</taxon>
        <taxon>CS clade</taxon>
        <taxon>Sphaeropleales</taxon>
        <taxon>Hydrodictyaceae</taxon>
        <taxon>Pediastrum</taxon>
    </lineage>
</organism>
<dbReference type="InterPro" id="IPR042107">
    <property type="entry name" value="DNA-dir_RNA_pol_bsu_ext_1_sf"/>
</dbReference>
<feature type="region of interest" description="Disordered" evidence="15">
    <location>
        <begin position="252"/>
        <end position="315"/>
    </location>
</feature>
<evidence type="ECO:0000256" key="8">
    <source>
        <dbReference type="ARBA" id="ARBA00022679"/>
    </source>
</evidence>
<comment type="subunit">
    <text evidence="11">In plastids the minimal PEP RNA polymerase catalytic core is composed of four subunits: alpha, beta, beta', and beta''. When a (nuclear-encoded) sigma factor is associated with the core the holoenzyme is formed, which can initiate transcription.</text>
</comment>
<dbReference type="Gene3D" id="3.90.1100.10">
    <property type="match status" value="2"/>
</dbReference>
<evidence type="ECO:0000256" key="4">
    <source>
        <dbReference type="ARBA" id="ARBA00012418"/>
    </source>
</evidence>
<evidence type="ECO:0000256" key="5">
    <source>
        <dbReference type="ARBA" id="ARBA00022478"/>
    </source>
</evidence>
<dbReference type="GO" id="GO:0003899">
    <property type="term" value="F:DNA-directed RNA polymerase activity"/>
    <property type="evidence" value="ECO:0007669"/>
    <property type="project" value="UniProtKB-EC"/>
</dbReference>
<dbReference type="InterPro" id="IPR007642">
    <property type="entry name" value="RNA_pol_Rpb2_2"/>
</dbReference>
<evidence type="ECO:0000256" key="11">
    <source>
        <dbReference type="ARBA" id="ARBA00026088"/>
    </source>
</evidence>
<keyword evidence="5" id="KW-0240">DNA-directed RNA polymerase</keyword>
<keyword evidence="7 19" id="KW-0934">Plastid</keyword>
<dbReference type="Pfam" id="PF04561">
    <property type="entry name" value="RNA_pol_Rpb2_2"/>
    <property type="match status" value="2"/>
</dbReference>
<dbReference type="AlphaFoldDB" id="A0A2U8GII6"/>
<reference evidence="19" key="1">
    <citation type="journal article" date="2018" name="Am. J. Bot.">
        <title>Organellar phylogenomics inform systematics in the green algal family Hydrodictyaceae (Chlorophyceae) and provide clues to the complex evolutionary history of plastid genomes in the green algal tree of life.</title>
        <authorList>
            <person name="McManus H.A."/>
            <person name="Fucikova K."/>
            <person name="Lewis P.O."/>
            <person name="Lewis L.A."/>
            <person name="Karol K.G."/>
        </authorList>
    </citation>
    <scope>NUCLEOTIDE SEQUENCE</scope>
</reference>
<dbReference type="GO" id="GO:0006351">
    <property type="term" value="P:DNA-templated transcription"/>
    <property type="evidence" value="ECO:0007669"/>
    <property type="project" value="InterPro"/>
</dbReference>
<evidence type="ECO:0000256" key="1">
    <source>
        <dbReference type="ARBA" id="ARBA00004026"/>
    </source>
</evidence>
<dbReference type="GO" id="GO:0000428">
    <property type="term" value="C:DNA-directed RNA polymerase complex"/>
    <property type="evidence" value="ECO:0007669"/>
    <property type="project" value="UniProtKB-KW"/>
</dbReference>
<proteinExistence type="inferred from homology"/>
<sequence length="825" mass="94055">MPKKKTRYFLPDFVDMQRQSFLNFLEKGIVEEFAKRNPITNVHKNIEIFFYPEYYRLTKPSYTIQQAVFYQKSYISKLYIPVQFTDRNKKRILLKWMLIAQLPLMTKRGHFVLNGSARVIVNQLVRSPGIYFRENFYEIYGNLWNSKPNAVAKRFYADIICLKGTWLRIEIDKDYCMWVRLKKGPKIPLLWFLIGMGLNEKMIFQSVISPNFLLKSFQKDTKNLKNYARIHSKNVLSSVSVEPKRSLPFALVPSASPKGAKEPMRSSSSASLPRSGGEGFSLLSAKPKETEERNEDPRSERTKGAEKQSEKTKTYKEAKAQKTYLYVKNPPEAWNEIAKLLNLKKGNIKTINKKTSITVSNISKKNNKKKETLEFGRKWFFKKFMNSRTYDLSKQGRLSINKKLSLNLSPQQTTLTAQDLLSATDYLMKVEKGLYEIDDIDHLKNRRVRCSGDLIQVQFGIGLMRLEKAIRYKLNNDKNFFKNVISKYNTESAFASALLPSVSSAKPKEAKGSEGIGSFARFHVVEAEALSLPSSFASAPPKRKKKEPKREAKEPNSNKLKYNEKNDLNLKFLALNSIIQPKFVNGALKEFFGTHPLSQFMDQINPLSEMTHKRRLSSLGPGGVSRDTATLAVRGIHSSHYGRICPIETPEGKNTGLVNSLTTYARVNNKGFIETPFYSLYKGQVQKNSGRIYLSAEKEEFFKIATPDLNISNINFLPKQKIPVRVGKDFIPTFRRYVSFIGISPIQMISIATALIPFLEHDDANRALMGSNMQRQAVSLVRSQRPFIGTGLEARSVSDSGHALVTTKSGYILYISGSKILLYTN</sequence>
<evidence type="ECO:0000256" key="14">
    <source>
        <dbReference type="RuleBase" id="RU000434"/>
    </source>
</evidence>
<dbReference type="GO" id="GO:0003677">
    <property type="term" value="F:DNA binding"/>
    <property type="evidence" value="ECO:0007669"/>
    <property type="project" value="InterPro"/>
</dbReference>
<dbReference type="EC" id="2.7.7.6" evidence="4"/>
<feature type="domain" description="RNA polymerase Rpb2" evidence="17">
    <location>
        <begin position="126"/>
        <end position="228"/>
    </location>
</feature>
<feature type="domain" description="RNA polymerase Rpb2" evidence="18">
    <location>
        <begin position="599"/>
        <end position="667"/>
    </location>
</feature>
<evidence type="ECO:0000256" key="9">
    <source>
        <dbReference type="ARBA" id="ARBA00022695"/>
    </source>
</evidence>
<dbReference type="EMBL" id="MF276981">
    <property type="protein sequence ID" value="AWI68492.1"/>
    <property type="molecule type" value="Genomic_DNA"/>
</dbReference>
<keyword evidence="16" id="KW-0812">Transmembrane</keyword>
<keyword evidence="10" id="KW-0804">Transcription</keyword>
<feature type="compositionally biased region" description="Basic and acidic residues" evidence="15">
    <location>
        <begin position="286"/>
        <end position="315"/>
    </location>
</feature>
<dbReference type="GO" id="GO:0032549">
    <property type="term" value="F:ribonucleoside binding"/>
    <property type="evidence" value="ECO:0007669"/>
    <property type="project" value="InterPro"/>
</dbReference>
<evidence type="ECO:0000256" key="16">
    <source>
        <dbReference type="SAM" id="Phobius"/>
    </source>
</evidence>
<evidence type="ECO:0000256" key="6">
    <source>
        <dbReference type="ARBA" id="ARBA00022528"/>
    </source>
</evidence>
<comment type="subcellular location">
    <subcellularLocation>
        <location evidence="2">Plastid</location>
        <location evidence="2">Chloroplast</location>
    </subcellularLocation>
</comment>
<accession>A0A2U8GII6</accession>
<gene>
    <name evidence="19" type="primary">rpoBa</name>
</gene>
<comment type="catalytic activity">
    <reaction evidence="13">
        <text>RNA(n) + a ribonucleoside 5'-triphosphate = RNA(n+1) + diphosphate</text>
        <dbReference type="Rhea" id="RHEA:21248"/>
        <dbReference type="Rhea" id="RHEA-COMP:14527"/>
        <dbReference type="Rhea" id="RHEA-COMP:17342"/>
        <dbReference type="ChEBI" id="CHEBI:33019"/>
        <dbReference type="ChEBI" id="CHEBI:61557"/>
        <dbReference type="ChEBI" id="CHEBI:140395"/>
        <dbReference type="EC" id="2.7.7.6"/>
    </reaction>
</comment>
<dbReference type="InterPro" id="IPR037034">
    <property type="entry name" value="RNA_pol_Rpb2_2_sf"/>
</dbReference>